<feature type="domain" description="EngB-type G" evidence="11">
    <location>
        <begin position="1"/>
        <end position="190"/>
    </location>
</feature>
<dbReference type="GO" id="GO:0046872">
    <property type="term" value="F:metal ion binding"/>
    <property type="evidence" value="ECO:0007669"/>
    <property type="project" value="UniProtKB-KW"/>
</dbReference>
<keyword evidence="4" id="KW-0479">Metal-binding</keyword>
<dbReference type="SUPFAM" id="SSF52540">
    <property type="entry name" value="P-loop containing nucleoside triphosphate hydrolases"/>
    <property type="match status" value="1"/>
</dbReference>
<dbReference type="EMBL" id="DUJS01000004">
    <property type="protein sequence ID" value="HII70651.1"/>
    <property type="molecule type" value="Genomic_DNA"/>
</dbReference>
<dbReference type="Proteomes" id="UP000619545">
    <property type="component" value="Unassembled WGS sequence"/>
</dbReference>
<keyword evidence="6" id="KW-0460">Magnesium</keyword>
<dbReference type="NCBIfam" id="NF003255">
    <property type="entry name" value="PRK04213.1"/>
    <property type="match status" value="1"/>
</dbReference>
<dbReference type="HAMAP" id="MF_00321">
    <property type="entry name" value="GTPase_EngB"/>
    <property type="match status" value="1"/>
</dbReference>
<proteinExistence type="inferred from homology"/>
<evidence type="ECO:0000313" key="13">
    <source>
        <dbReference type="Proteomes" id="UP000619545"/>
    </source>
</evidence>
<evidence type="ECO:0000256" key="4">
    <source>
        <dbReference type="ARBA" id="ARBA00022723"/>
    </source>
</evidence>
<name>A0A832TBP9_9EURY</name>
<evidence type="ECO:0000256" key="7">
    <source>
        <dbReference type="ARBA" id="ARBA00023134"/>
    </source>
</evidence>
<dbReference type="GO" id="GO:0051301">
    <property type="term" value="P:cell division"/>
    <property type="evidence" value="ECO:0007669"/>
    <property type="project" value="UniProtKB-KW"/>
</dbReference>
<organism evidence="12 13">
    <name type="scientific">Methanopyrus kandleri</name>
    <dbReference type="NCBI Taxonomy" id="2320"/>
    <lineage>
        <taxon>Archaea</taxon>
        <taxon>Methanobacteriati</taxon>
        <taxon>Methanobacteriota</taxon>
        <taxon>Methanomada group</taxon>
        <taxon>Methanopyri</taxon>
        <taxon>Methanopyrales</taxon>
        <taxon>Methanopyraceae</taxon>
        <taxon>Methanopyrus</taxon>
    </lineage>
</organism>
<gene>
    <name evidence="10 12" type="primary">engB</name>
    <name evidence="12" type="ORF">HA336_05400</name>
</gene>
<dbReference type="OMA" id="PNHYDWA"/>
<dbReference type="InterPro" id="IPR030393">
    <property type="entry name" value="G_ENGB_dom"/>
</dbReference>
<keyword evidence="9 10" id="KW-0131">Cell cycle</keyword>
<evidence type="ECO:0000256" key="8">
    <source>
        <dbReference type="ARBA" id="ARBA00023210"/>
    </source>
</evidence>
<keyword evidence="3 10" id="KW-0132">Cell division</keyword>
<dbReference type="PANTHER" id="PTHR11649:SF13">
    <property type="entry name" value="ENGB-TYPE G DOMAIN-CONTAINING PROTEIN"/>
    <property type="match status" value="1"/>
</dbReference>
<keyword evidence="7 10" id="KW-0342">GTP-binding</keyword>
<dbReference type="CDD" id="cd01876">
    <property type="entry name" value="YihA_EngB"/>
    <property type="match status" value="1"/>
</dbReference>
<sequence length="203" mass="23200">MPEIVLVGRSNVGKSSLIRAITRGAADVRVGKRPGVTRKPVFHELDGELVLVDMPGFGFMSGVPRRYQERVKDLIVRYLEEKDNILFAIHVVDAKALPEIAERWERRGEIPIDREMFQFLNEVGLDPIVAANKIDKIKPIEFEEHMDAVAEALGLFPPWRQWLDTLFPISAKTGEGLVEFLEALQERVRKAGYPEFARFFRTK</sequence>
<evidence type="ECO:0000259" key="11">
    <source>
        <dbReference type="PROSITE" id="PS51706"/>
    </source>
</evidence>
<protein>
    <recommendedName>
        <fullName evidence="10">Probable GTP-binding protein EngB</fullName>
    </recommendedName>
</protein>
<dbReference type="SMR" id="A0A832TBP9"/>
<keyword evidence="5 10" id="KW-0547">Nucleotide-binding</keyword>
<comment type="cofactor">
    <cofactor evidence="1">
        <name>Mg(2+)</name>
        <dbReference type="ChEBI" id="CHEBI:18420"/>
    </cofactor>
</comment>
<evidence type="ECO:0000256" key="3">
    <source>
        <dbReference type="ARBA" id="ARBA00022618"/>
    </source>
</evidence>
<evidence type="ECO:0000313" key="12">
    <source>
        <dbReference type="EMBL" id="HII70651.1"/>
    </source>
</evidence>
<evidence type="ECO:0000256" key="6">
    <source>
        <dbReference type="ARBA" id="ARBA00022842"/>
    </source>
</evidence>
<comment type="function">
    <text evidence="10">Necessary for normal cell division and for the maintenance of normal septation.</text>
</comment>
<evidence type="ECO:0000256" key="10">
    <source>
        <dbReference type="HAMAP-Rule" id="MF_00321"/>
    </source>
</evidence>
<dbReference type="PROSITE" id="PS51706">
    <property type="entry name" value="G_ENGB"/>
    <property type="match status" value="1"/>
</dbReference>
<dbReference type="GO" id="GO:0005525">
    <property type="term" value="F:GTP binding"/>
    <property type="evidence" value="ECO:0007669"/>
    <property type="project" value="UniProtKB-UniRule"/>
</dbReference>
<evidence type="ECO:0000256" key="1">
    <source>
        <dbReference type="ARBA" id="ARBA00001946"/>
    </source>
</evidence>
<evidence type="ECO:0000256" key="2">
    <source>
        <dbReference type="ARBA" id="ARBA00009638"/>
    </source>
</evidence>
<dbReference type="PANTHER" id="PTHR11649">
    <property type="entry name" value="MSS1/TRME-RELATED GTP-BINDING PROTEIN"/>
    <property type="match status" value="1"/>
</dbReference>
<dbReference type="InterPro" id="IPR006073">
    <property type="entry name" value="GTP-bd"/>
</dbReference>
<accession>A0A832TBP9</accession>
<dbReference type="Gene3D" id="3.40.50.300">
    <property type="entry name" value="P-loop containing nucleotide triphosphate hydrolases"/>
    <property type="match status" value="1"/>
</dbReference>
<dbReference type="Pfam" id="PF01926">
    <property type="entry name" value="MMR_HSR1"/>
    <property type="match status" value="1"/>
</dbReference>
<reference evidence="12" key="1">
    <citation type="journal article" date="2020" name="bioRxiv">
        <title>A rank-normalized archaeal taxonomy based on genome phylogeny resolves widespread incomplete and uneven classifications.</title>
        <authorList>
            <person name="Rinke C."/>
            <person name="Chuvochina M."/>
            <person name="Mussig A.J."/>
            <person name="Chaumeil P.-A."/>
            <person name="Waite D.W."/>
            <person name="Whitman W.B."/>
            <person name="Parks D.H."/>
            <person name="Hugenholtz P."/>
        </authorList>
    </citation>
    <scope>NUCLEOTIDE SEQUENCE</scope>
    <source>
        <strain evidence="12">UBA8853</strain>
    </source>
</reference>
<evidence type="ECO:0000256" key="9">
    <source>
        <dbReference type="ARBA" id="ARBA00023306"/>
    </source>
</evidence>
<comment type="similarity">
    <text evidence="2 10">Belongs to the TRAFAC class TrmE-Era-EngA-EngB-Septin-like GTPase superfamily. EngB GTPase family.</text>
</comment>
<keyword evidence="8 10" id="KW-0717">Septation</keyword>
<dbReference type="AlphaFoldDB" id="A0A832TBP9"/>
<comment type="caution">
    <text evidence="12">The sequence shown here is derived from an EMBL/GenBank/DDBJ whole genome shotgun (WGS) entry which is preliminary data.</text>
</comment>
<evidence type="ECO:0000256" key="5">
    <source>
        <dbReference type="ARBA" id="ARBA00022741"/>
    </source>
</evidence>
<dbReference type="InterPro" id="IPR019987">
    <property type="entry name" value="GTP-bd_ribosome_bio_YsxC"/>
</dbReference>
<dbReference type="InterPro" id="IPR027417">
    <property type="entry name" value="P-loop_NTPase"/>
</dbReference>